<comment type="caution">
    <text evidence="2">The sequence shown here is derived from an EMBL/GenBank/DDBJ whole genome shotgun (WGS) entry which is preliminary data.</text>
</comment>
<dbReference type="EMBL" id="JAWDGP010000422">
    <property type="protein sequence ID" value="KAK3800681.1"/>
    <property type="molecule type" value="Genomic_DNA"/>
</dbReference>
<reference evidence="2" key="1">
    <citation type="journal article" date="2023" name="G3 (Bethesda)">
        <title>A reference genome for the long-term kleptoplast-retaining sea slug Elysia crispata morphotype clarki.</title>
        <authorList>
            <person name="Eastman K.E."/>
            <person name="Pendleton A.L."/>
            <person name="Shaikh M.A."/>
            <person name="Suttiyut T."/>
            <person name="Ogas R."/>
            <person name="Tomko P."/>
            <person name="Gavelis G."/>
            <person name="Widhalm J.R."/>
            <person name="Wisecaver J.H."/>
        </authorList>
    </citation>
    <scope>NUCLEOTIDE SEQUENCE</scope>
    <source>
        <strain evidence="2">ECLA1</strain>
    </source>
</reference>
<accession>A0AAE1B891</accession>
<keyword evidence="3" id="KW-1185">Reference proteome</keyword>
<feature type="region of interest" description="Disordered" evidence="1">
    <location>
        <begin position="1"/>
        <end position="26"/>
    </location>
</feature>
<organism evidence="2 3">
    <name type="scientific">Elysia crispata</name>
    <name type="common">lettuce slug</name>
    <dbReference type="NCBI Taxonomy" id="231223"/>
    <lineage>
        <taxon>Eukaryota</taxon>
        <taxon>Metazoa</taxon>
        <taxon>Spiralia</taxon>
        <taxon>Lophotrochozoa</taxon>
        <taxon>Mollusca</taxon>
        <taxon>Gastropoda</taxon>
        <taxon>Heterobranchia</taxon>
        <taxon>Euthyneura</taxon>
        <taxon>Panpulmonata</taxon>
        <taxon>Sacoglossa</taxon>
        <taxon>Placobranchoidea</taxon>
        <taxon>Plakobranchidae</taxon>
        <taxon>Elysia</taxon>
    </lineage>
</organism>
<sequence>MEASSVPSGAADAIPHCFPSTRSTESDNNCRALMIRLIRQIRQIHQGHAAPASSQSHPNIALVWPLHPPL</sequence>
<dbReference type="Proteomes" id="UP001283361">
    <property type="component" value="Unassembled WGS sequence"/>
</dbReference>
<evidence type="ECO:0000313" key="3">
    <source>
        <dbReference type="Proteomes" id="UP001283361"/>
    </source>
</evidence>
<evidence type="ECO:0000256" key="1">
    <source>
        <dbReference type="SAM" id="MobiDB-lite"/>
    </source>
</evidence>
<evidence type="ECO:0000313" key="2">
    <source>
        <dbReference type="EMBL" id="KAK3800681.1"/>
    </source>
</evidence>
<gene>
    <name evidence="2" type="ORF">RRG08_003087</name>
</gene>
<name>A0AAE1B891_9GAST</name>
<protein>
    <submittedName>
        <fullName evidence="2">Uncharacterized protein</fullName>
    </submittedName>
</protein>
<dbReference type="AlphaFoldDB" id="A0AAE1B891"/>
<proteinExistence type="predicted"/>